<reference evidence="1" key="1">
    <citation type="submission" date="2014-05" db="EMBL/GenBank/DDBJ databases">
        <authorList>
            <person name="Chronopoulou M."/>
        </authorList>
    </citation>
    <scope>NUCLEOTIDE SEQUENCE</scope>
    <source>
        <tissue evidence="1">Whole organism</tissue>
    </source>
</reference>
<sequence length="39" mass="4230">LPMDFCTVLTARFPILACISGSKLAFKSFPLVANLLMVT</sequence>
<proteinExistence type="predicted"/>
<evidence type="ECO:0000313" key="1">
    <source>
        <dbReference type="EMBL" id="CDW30780.1"/>
    </source>
</evidence>
<organism evidence="1">
    <name type="scientific">Lepeophtheirus salmonis</name>
    <name type="common">Salmon louse</name>
    <name type="synonym">Caligus salmonis</name>
    <dbReference type="NCBI Taxonomy" id="72036"/>
    <lineage>
        <taxon>Eukaryota</taxon>
        <taxon>Metazoa</taxon>
        <taxon>Ecdysozoa</taxon>
        <taxon>Arthropoda</taxon>
        <taxon>Crustacea</taxon>
        <taxon>Multicrustacea</taxon>
        <taxon>Hexanauplia</taxon>
        <taxon>Copepoda</taxon>
        <taxon>Siphonostomatoida</taxon>
        <taxon>Caligidae</taxon>
        <taxon>Lepeophtheirus</taxon>
    </lineage>
</organism>
<accession>A0A0K2TY47</accession>
<protein>
    <submittedName>
        <fullName evidence="1">Uncharacterized protein</fullName>
    </submittedName>
</protein>
<dbReference type="AlphaFoldDB" id="A0A0K2TY47"/>
<dbReference type="EMBL" id="HACA01013419">
    <property type="protein sequence ID" value="CDW30780.1"/>
    <property type="molecule type" value="Transcribed_RNA"/>
</dbReference>
<name>A0A0K2TY47_LEPSM</name>
<feature type="non-terminal residue" evidence="1">
    <location>
        <position position="1"/>
    </location>
</feature>